<proteinExistence type="predicted"/>
<sequence length="179" mass="20533">MATPFDPTFHPAKSGSEVAQFKTILQRLNQTLRHDQVVQDTTDSLRSYLQVDRVVLYYFYSEWEGQVTFESLSDKRFSIYGSTGPDQCFNDEYAALYLDGRVRAIKNIETEPIQPCHRDFLRYLQVRANLVVPILTKRGLWGLLVAHHCQAPRAWAPADIEQMKEGALMLTNASSIQSY</sequence>
<dbReference type="EMBL" id="QBMP01000372">
    <property type="protein sequence ID" value="PZO44825.1"/>
    <property type="molecule type" value="Genomic_DNA"/>
</dbReference>
<evidence type="ECO:0000313" key="3">
    <source>
        <dbReference type="Proteomes" id="UP000249794"/>
    </source>
</evidence>
<dbReference type="InterPro" id="IPR016132">
    <property type="entry name" value="Phyto_chromo_attachment"/>
</dbReference>
<dbReference type="AlphaFoldDB" id="A0A2W4YDA8"/>
<dbReference type="SUPFAM" id="SSF55781">
    <property type="entry name" value="GAF domain-like"/>
    <property type="match status" value="1"/>
</dbReference>
<dbReference type="InterPro" id="IPR003018">
    <property type="entry name" value="GAF"/>
</dbReference>
<dbReference type="PROSITE" id="PS50046">
    <property type="entry name" value="PHYTOCHROME_2"/>
    <property type="match status" value="1"/>
</dbReference>
<dbReference type="InterPro" id="IPR029016">
    <property type="entry name" value="GAF-like_dom_sf"/>
</dbReference>
<reference evidence="2 3" key="2">
    <citation type="submission" date="2018-06" db="EMBL/GenBank/DDBJ databases">
        <title>Metagenomic assembly of (sub)arctic Cyanobacteria and their associated microbiome from non-axenic cultures.</title>
        <authorList>
            <person name="Baurain D."/>
        </authorList>
    </citation>
    <scope>NUCLEOTIDE SEQUENCE [LARGE SCALE GENOMIC DNA]</scope>
    <source>
        <strain evidence="2">ULC027bin1</strain>
    </source>
</reference>
<dbReference type="SMART" id="SM00065">
    <property type="entry name" value="GAF"/>
    <property type="match status" value="1"/>
</dbReference>
<dbReference type="Proteomes" id="UP000249794">
    <property type="component" value="Unassembled WGS sequence"/>
</dbReference>
<dbReference type="Gene3D" id="3.30.450.40">
    <property type="match status" value="1"/>
</dbReference>
<name>A0A2W4YDA8_9CYAN</name>
<dbReference type="Pfam" id="PF01590">
    <property type="entry name" value="GAF"/>
    <property type="match status" value="1"/>
</dbReference>
<feature type="domain" description="Phytochrome chromophore attachment site" evidence="1">
    <location>
        <begin position="33"/>
        <end position="169"/>
    </location>
</feature>
<gene>
    <name evidence="2" type="ORF">DCF15_21870</name>
</gene>
<organism evidence="2 3">
    <name type="scientific">Phormidesmis priestleyi</name>
    <dbReference type="NCBI Taxonomy" id="268141"/>
    <lineage>
        <taxon>Bacteria</taxon>
        <taxon>Bacillati</taxon>
        <taxon>Cyanobacteriota</taxon>
        <taxon>Cyanophyceae</taxon>
        <taxon>Leptolyngbyales</taxon>
        <taxon>Leptolyngbyaceae</taxon>
        <taxon>Phormidesmis</taxon>
    </lineage>
</organism>
<comment type="caution">
    <text evidence="2">The sequence shown here is derived from an EMBL/GenBank/DDBJ whole genome shotgun (WGS) entry which is preliminary data.</text>
</comment>
<evidence type="ECO:0000313" key="2">
    <source>
        <dbReference type="EMBL" id="PZO44825.1"/>
    </source>
</evidence>
<reference evidence="3" key="1">
    <citation type="submission" date="2018-04" db="EMBL/GenBank/DDBJ databases">
        <authorList>
            <person name="Cornet L."/>
        </authorList>
    </citation>
    <scope>NUCLEOTIDE SEQUENCE [LARGE SCALE GENOMIC DNA]</scope>
</reference>
<accession>A0A2W4YDA8</accession>
<protein>
    <recommendedName>
        <fullName evidence="1">Phytochrome chromophore attachment site domain-containing protein</fullName>
    </recommendedName>
</protein>
<evidence type="ECO:0000259" key="1">
    <source>
        <dbReference type="PROSITE" id="PS50046"/>
    </source>
</evidence>